<evidence type="ECO:0000313" key="13">
    <source>
        <dbReference type="Proteomes" id="UP001610063"/>
    </source>
</evidence>
<dbReference type="HAMAP" id="MF_02227">
    <property type="entry name" value="RPE"/>
    <property type="match status" value="1"/>
</dbReference>
<feature type="binding site" evidence="10">
    <location>
        <begin position="198"/>
        <end position="199"/>
    </location>
    <ligand>
        <name>substrate</name>
    </ligand>
</feature>
<feature type="binding site" evidence="10">
    <location>
        <begin position="176"/>
        <end position="178"/>
    </location>
    <ligand>
        <name>substrate</name>
    </ligand>
</feature>
<evidence type="ECO:0000256" key="4">
    <source>
        <dbReference type="ARBA" id="ARBA00001947"/>
    </source>
</evidence>
<name>A0ABW7N7R4_9BACT</name>
<dbReference type="NCBIfam" id="TIGR01163">
    <property type="entry name" value="rpe"/>
    <property type="match status" value="1"/>
</dbReference>
<feature type="active site" description="Proton donor" evidence="10">
    <location>
        <position position="176"/>
    </location>
</feature>
<evidence type="ECO:0000256" key="3">
    <source>
        <dbReference type="ARBA" id="ARBA00001941"/>
    </source>
</evidence>
<dbReference type="SUPFAM" id="SSF51366">
    <property type="entry name" value="Ribulose-phoshate binding barrel"/>
    <property type="match status" value="1"/>
</dbReference>
<evidence type="ECO:0000256" key="8">
    <source>
        <dbReference type="ARBA" id="ARBA00022723"/>
    </source>
</evidence>
<proteinExistence type="inferred from homology"/>
<dbReference type="CDD" id="cd00429">
    <property type="entry name" value="RPE"/>
    <property type="match status" value="1"/>
</dbReference>
<dbReference type="PROSITE" id="PS01085">
    <property type="entry name" value="RIBUL_P_3_EPIMER_1"/>
    <property type="match status" value="1"/>
</dbReference>
<comment type="pathway">
    <text evidence="10">Carbohydrate degradation.</text>
</comment>
<feature type="binding site" evidence="10">
    <location>
        <begin position="143"/>
        <end position="146"/>
    </location>
    <ligand>
        <name>substrate</name>
    </ligand>
</feature>
<gene>
    <name evidence="10 12" type="primary">rpe</name>
    <name evidence="12" type="ORF">ACHKAR_08165</name>
</gene>
<evidence type="ECO:0000256" key="1">
    <source>
        <dbReference type="ARBA" id="ARBA00001782"/>
    </source>
</evidence>
<evidence type="ECO:0000256" key="10">
    <source>
        <dbReference type="HAMAP-Rule" id="MF_02227"/>
    </source>
</evidence>
<evidence type="ECO:0000256" key="9">
    <source>
        <dbReference type="ARBA" id="ARBA00023235"/>
    </source>
</evidence>
<dbReference type="InterPro" id="IPR013785">
    <property type="entry name" value="Aldolase_TIM"/>
</dbReference>
<dbReference type="NCBIfam" id="NF004076">
    <property type="entry name" value="PRK05581.1-4"/>
    <property type="match status" value="1"/>
</dbReference>
<dbReference type="GO" id="GO:0004750">
    <property type="term" value="F:D-ribulose-phosphate 3-epimerase activity"/>
    <property type="evidence" value="ECO:0007669"/>
    <property type="project" value="UniProtKB-EC"/>
</dbReference>
<comment type="cofactor">
    <cofactor evidence="4">
        <name>Zn(2+)</name>
        <dbReference type="ChEBI" id="CHEBI:29105"/>
    </cofactor>
</comment>
<evidence type="ECO:0000313" key="12">
    <source>
        <dbReference type="EMBL" id="MFH6983407.1"/>
    </source>
</evidence>
<feature type="binding site" evidence="10">
    <location>
        <position position="36"/>
    </location>
    <ligand>
        <name>a divalent metal cation</name>
        <dbReference type="ChEBI" id="CHEBI:60240"/>
    </ligand>
</feature>
<evidence type="ECO:0000256" key="5">
    <source>
        <dbReference type="ARBA" id="ARBA00001954"/>
    </source>
</evidence>
<feature type="binding site" evidence="10">
    <location>
        <position position="9"/>
    </location>
    <ligand>
        <name>substrate</name>
    </ligand>
</feature>
<comment type="cofactor">
    <cofactor evidence="3">
        <name>Co(2+)</name>
        <dbReference type="ChEBI" id="CHEBI:48828"/>
    </cofactor>
</comment>
<feature type="binding site" evidence="10">
    <location>
        <position position="67"/>
    </location>
    <ligand>
        <name>a divalent metal cation</name>
        <dbReference type="ChEBI" id="CHEBI:60240"/>
    </ligand>
</feature>
<keyword evidence="8 10" id="KW-0479">Metal-binding</keyword>
<dbReference type="EC" id="5.1.3.1" evidence="7 10"/>
<accession>A0ABW7N7R4</accession>
<evidence type="ECO:0000256" key="7">
    <source>
        <dbReference type="ARBA" id="ARBA00013188"/>
    </source>
</evidence>
<dbReference type="RefSeq" id="WP_395416977.1">
    <property type="nucleotide sequence ID" value="NZ_JBIPKE010000015.1"/>
</dbReference>
<keyword evidence="10 11" id="KW-0119">Carbohydrate metabolism</keyword>
<dbReference type="PIRSF" id="PIRSF001461">
    <property type="entry name" value="RPE"/>
    <property type="match status" value="1"/>
</dbReference>
<dbReference type="InterPro" id="IPR000056">
    <property type="entry name" value="Ribul_P_3_epim-like"/>
</dbReference>
<evidence type="ECO:0000256" key="6">
    <source>
        <dbReference type="ARBA" id="ARBA00009541"/>
    </source>
</evidence>
<dbReference type="Gene3D" id="3.20.20.70">
    <property type="entry name" value="Aldolase class I"/>
    <property type="match status" value="1"/>
</dbReference>
<evidence type="ECO:0000256" key="2">
    <source>
        <dbReference type="ARBA" id="ARBA00001936"/>
    </source>
</evidence>
<feature type="binding site" evidence="10">
    <location>
        <position position="67"/>
    </location>
    <ligand>
        <name>substrate</name>
    </ligand>
</feature>
<dbReference type="Proteomes" id="UP001610063">
    <property type="component" value="Unassembled WGS sequence"/>
</dbReference>
<comment type="cofactor">
    <cofactor evidence="10">
        <name>a divalent metal cation</name>
        <dbReference type="ChEBI" id="CHEBI:60240"/>
    </cofactor>
    <text evidence="10">Binds 1 divalent metal cation per subunit.</text>
</comment>
<comment type="catalytic activity">
    <reaction evidence="1 10 11">
        <text>D-ribulose 5-phosphate = D-xylulose 5-phosphate</text>
        <dbReference type="Rhea" id="RHEA:13677"/>
        <dbReference type="ChEBI" id="CHEBI:57737"/>
        <dbReference type="ChEBI" id="CHEBI:58121"/>
        <dbReference type="EC" id="5.1.3.1"/>
    </reaction>
</comment>
<dbReference type="InterPro" id="IPR011060">
    <property type="entry name" value="RibuloseP-bd_barrel"/>
</dbReference>
<comment type="cofactor">
    <cofactor evidence="5">
        <name>Fe(2+)</name>
        <dbReference type="ChEBI" id="CHEBI:29033"/>
    </cofactor>
</comment>
<dbReference type="InterPro" id="IPR026019">
    <property type="entry name" value="Ribul_P_3_epim"/>
</dbReference>
<comment type="cofactor">
    <cofactor evidence="2">
        <name>Mn(2+)</name>
        <dbReference type="ChEBI" id="CHEBI:29035"/>
    </cofactor>
</comment>
<dbReference type="PANTHER" id="PTHR11749">
    <property type="entry name" value="RIBULOSE-5-PHOSPHATE-3-EPIMERASE"/>
    <property type="match status" value="1"/>
</dbReference>
<comment type="caution">
    <text evidence="12">The sequence shown here is derived from an EMBL/GenBank/DDBJ whole genome shotgun (WGS) entry which is preliminary data.</text>
</comment>
<dbReference type="Pfam" id="PF00834">
    <property type="entry name" value="Ribul_P_3_epim"/>
    <property type="match status" value="1"/>
</dbReference>
<sequence length="217" mass="23329">MKQCLISPSMLAADFANIQRDVEMLNESEADYIHIDIMDGVFVPNISFGFPVTEAIARHAKKPLDFHLMISHVDPYLEACKNSGAKIITVHYEGAVHLHRTIATIKSMGIKAGVALNPHTPVSVLGDLLADLDLVLIMSVNPGFGGQKFIPHTFAKVEQLASMAANINPDLLIEVDGGVTSENAAALIQKGANMLVAGSFVFQSADPKQTIISLKNV</sequence>
<dbReference type="EMBL" id="JBIPKE010000015">
    <property type="protein sequence ID" value="MFH6983407.1"/>
    <property type="molecule type" value="Genomic_DNA"/>
</dbReference>
<feature type="binding site" evidence="10">
    <location>
        <position position="34"/>
    </location>
    <ligand>
        <name>a divalent metal cation</name>
        <dbReference type="ChEBI" id="CHEBI:60240"/>
    </ligand>
</feature>
<keyword evidence="13" id="KW-1185">Reference proteome</keyword>
<comment type="similarity">
    <text evidence="6 10 11">Belongs to the ribulose-phosphate 3-epimerase family.</text>
</comment>
<comment type="function">
    <text evidence="10">Catalyzes the reversible epimerization of D-ribulose 5-phosphate to D-xylulose 5-phosphate.</text>
</comment>
<organism evidence="12 13">
    <name type="scientific">Marinoscillum luteum</name>
    <dbReference type="NCBI Taxonomy" id="861051"/>
    <lineage>
        <taxon>Bacteria</taxon>
        <taxon>Pseudomonadati</taxon>
        <taxon>Bacteroidota</taxon>
        <taxon>Cytophagia</taxon>
        <taxon>Cytophagales</taxon>
        <taxon>Reichenbachiellaceae</taxon>
        <taxon>Marinoscillum</taxon>
    </lineage>
</organism>
<feature type="binding site" evidence="10">
    <location>
        <position position="176"/>
    </location>
    <ligand>
        <name>a divalent metal cation</name>
        <dbReference type="ChEBI" id="CHEBI:60240"/>
    </ligand>
</feature>
<protein>
    <recommendedName>
        <fullName evidence="7 10">Ribulose-phosphate 3-epimerase</fullName>
        <ecNumber evidence="7 10">5.1.3.1</ecNumber>
    </recommendedName>
</protein>
<dbReference type="PROSITE" id="PS01086">
    <property type="entry name" value="RIBUL_P_3_EPIMER_2"/>
    <property type="match status" value="1"/>
</dbReference>
<keyword evidence="9 10" id="KW-0413">Isomerase</keyword>
<reference evidence="12 13" key="1">
    <citation type="journal article" date="2013" name="Int. J. Syst. Evol. Microbiol.">
        <title>Marinoscillum luteum sp. nov., isolated from marine sediment.</title>
        <authorList>
            <person name="Cha I.T."/>
            <person name="Park S.J."/>
            <person name="Kim S.J."/>
            <person name="Kim J.G."/>
            <person name="Jung M.Y."/>
            <person name="Shin K.S."/>
            <person name="Kwon K.K."/>
            <person name="Yang S.H."/>
            <person name="Seo Y.S."/>
            <person name="Rhee S.K."/>
        </authorList>
    </citation>
    <scope>NUCLEOTIDE SEQUENCE [LARGE SCALE GENOMIC DNA]</scope>
    <source>
        <strain evidence="12 13">KCTC 23939</strain>
    </source>
</reference>
<feature type="active site" description="Proton acceptor" evidence="10">
    <location>
        <position position="36"/>
    </location>
</feature>
<evidence type="ECO:0000256" key="11">
    <source>
        <dbReference type="PIRNR" id="PIRNR001461"/>
    </source>
</evidence>